<evidence type="ECO:0000313" key="3">
    <source>
        <dbReference type="Proteomes" id="UP000549695"/>
    </source>
</evidence>
<accession>A0A852VZR5</accession>
<feature type="transmembrane region" description="Helical" evidence="1">
    <location>
        <begin position="132"/>
        <end position="150"/>
    </location>
</feature>
<evidence type="ECO:0008006" key="4">
    <source>
        <dbReference type="Google" id="ProtNLM"/>
    </source>
</evidence>
<protein>
    <recommendedName>
        <fullName evidence="4">Stage II sporulation protein M</fullName>
    </recommendedName>
</protein>
<sequence length="203" mass="21832">MTALRRTTDILRSDPRGLTLLVALIFGALLLGLGIGVLFPDLELPTLVAGGVSDDLVRTMITNPWLFGTTILLINLFVAAVGGIVVPSLVVPFLGIPVITLYMFNVGVSIAPTDPTTATVLVPHALTLLIELTGYAMVMFGVYQLGRGWVRPSYLGAQTRRRAYVVGLRRLARLAVPTVVILVVGAYYEAFSVVYLLPRLLVG</sequence>
<organism evidence="2 3">
    <name type="scientific">Pseudonocardia alni</name>
    <name type="common">Amycolata alni</name>
    <dbReference type="NCBI Taxonomy" id="33907"/>
    <lineage>
        <taxon>Bacteria</taxon>
        <taxon>Bacillati</taxon>
        <taxon>Actinomycetota</taxon>
        <taxon>Actinomycetes</taxon>
        <taxon>Pseudonocardiales</taxon>
        <taxon>Pseudonocardiaceae</taxon>
        <taxon>Pseudonocardia</taxon>
    </lineage>
</organism>
<keyword evidence="1" id="KW-0472">Membrane</keyword>
<evidence type="ECO:0000256" key="1">
    <source>
        <dbReference type="SAM" id="Phobius"/>
    </source>
</evidence>
<evidence type="ECO:0000313" key="2">
    <source>
        <dbReference type="EMBL" id="NYG02107.1"/>
    </source>
</evidence>
<proteinExistence type="predicted"/>
<dbReference type="AlphaFoldDB" id="A0A852VZR5"/>
<keyword evidence="1" id="KW-0812">Transmembrane</keyword>
<comment type="caution">
    <text evidence="2">The sequence shown here is derived from an EMBL/GenBank/DDBJ whole genome shotgun (WGS) entry which is preliminary data.</text>
</comment>
<dbReference type="Proteomes" id="UP000549695">
    <property type="component" value="Unassembled WGS sequence"/>
</dbReference>
<keyword evidence="1" id="KW-1133">Transmembrane helix</keyword>
<feature type="transmembrane region" description="Helical" evidence="1">
    <location>
        <begin position="171"/>
        <end position="197"/>
    </location>
</feature>
<feature type="transmembrane region" description="Helical" evidence="1">
    <location>
        <begin position="65"/>
        <end position="86"/>
    </location>
</feature>
<reference evidence="2 3" key="1">
    <citation type="submission" date="2020-07" db="EMBL/GenBank/DDBJ databases">
        <title>Sequencing the genomes of 1000 actinobacteria strains.</title>
        <authorList>
            <person name="Klenk H.-P."/>
        </authorList>
    </citation>
    <scope>NUCLEOTIDE SEQUENCE [LARGE SCALE GENOMIC DNA]</scope>
    <source>
        <strain evidence="2 3">DSM 44749</strain>
    </source>
</reference>
<dbReference type="EMBL" id="JACCCZ010000001">
    <property type="protein sequence ID" value="NYG02107.1"/>
    <property type="molecule type" value="Genomic_DNA"/>
</dbReference>
<name>A0A852VZR5_PSEA5</name>
<gene>
    <name evidence="2" type="ORF">HDA37_002392</name>
</gene>
<dbReference type="GeneID" id="98052163"/>
<feature type="transmembrane region" description="Helical" evidence="1">
    <location>
        <begin position="20"/>
        <end position="39"/>
    </location>
</feature>
<feature type="transmembrane region" description="Helical" evidence="1">
    <location>
        <begin position="93"/>
        <end position="112"/>
    </location>
</feature>
<dbReference type="RefSeq" id="WP_179761120.1">
    <property type="nucleotide sequence ID" value="NZ_BAAAJZ010000001.1"/>
</dbReference>
<keyword evidence="3" id="KW-1185">Reference proteome</keyword>